<evidence type="ECO:0000313" key="2">
    <source>
        <dbReference type="EMBL" id="KAJ1208488.1"/>
    </source>
</evidence>
<keyword evidence="1" id="KW-1133">Transmembrane helix</keyword>
<keyword evidence="3" id="KW-1185">Reference proteome</keyword>
<keyword evidence="1" id="KW-0472">Membrane</keyword>
<accession>A0AAV7W3D0</accession>
<organism evidence="2 3">
    <name type="scientific">Pleurodeles waltl</name>
    <name type="common">Iberian ribbed newt</name>
    <dbReference type="NCBI Taxonomy" id="8319"/>
    <lineage>
        <taxon>Eukaryota</taxon>
        <taxon>Metazoa</taxon>
        <taxon>Chordata</taxon>
        <taxon>Craniata</taxon>
        <taxon>Vertebrata</taxon>
        <taxon>Euteleostomi</taxon>
        <taxon>Amphibia</taxon>
        <taxon>Batrachia</taxon>
        <taxon>Caudata</taxon>
        <taxon>Salamandroidea</taxon>
        <taxon>Salamandridae</taxon>
        <taxon>Pleurodelinae</taxon>
        <taxon>Pleurodeles</taxon>
    </lineage>
</organism>
<dbReference type="EMBL" id="JANPWB010000002">
    <property type="protein sequence ID" value="KAJ1208488.1"/>
    <property type="molecule type" value="Genomic_DNA"/>
</dbReference>
<dbReference type="Proteomes" id="UP001066276">
    <property type="component" value="Chromosome 1_2"/>
</dbReference>
<evidence type="ECO:0000256" key="1">
    <source>
        <dbReference type="SAM" id="Phobius"/>
    </source>
</evidence>
<reference evidence="2" key="1">
    <citation type="journal article" date="2022" name="bioRxiv">
        <title>Sequencing and chromosome-scale assembly of the giantPleurodeles waltlgenome.</title>
        <authorList>
            <person name="Brown T."/>
            <person name="Elewa A."/>
            <person name="Iarovenko S."/>
            <person name="Subramanian E."/>
            <person name="Araus A.J."/>
            <person name="Petzold A."/>
            <person name="Susuki M."/>
            <person name="Suzuki K.-i.T."/>
            <person name="Hayashi T."/>
            <person name="Toyoda A."/>
            <person name="Oliveira C."/>
            <person name="Osipova E."/>
            <person name="Leigh N.D."/>
            <person name="Simon A."/>
            <person name="Yun M.H."/>
        </authorList>
    </citation>
    <scope>NUCLEOTIDE SEQUENCE</scope>
    <source>
        <strain evidence="2">20211129_DDA</strain>
        <tissue evidence="2">Liver</tissue>
    </source>
</reference>
<feature type="transmembrane region" description="Helical" evidence="1">
    <location>
        <begin position="186"/>
        <end position="209"/>
    </location>
</feature>
<evidence type="ECO:0000313" key="3">
    <source>
        <dbReference type="Proteomes" id="UP001066276"/>
    </source>
</evidence>
<protein>
    <submittedName>
        <fullName evidence="2">Uncharacterized protein</fullName>
    </submittedName>
</protein>
<gene>
    <name evidence="2" type="ORF">NDU88_003873</name>
</gene>
<dbReference type="AlphaFoldDB" id="A0AAV7W3D0"/>
<comment type="caution">
    <text evidence="2">The sequence shown here is derived from an EMBL/GenBank/DDBJ whole genome shotgun (WGS) entry which is preliminary data.</text>
</comment>
<proteinExistence type="predicted"/>
<name>A0AAV7W3D0_PLEWA</name>
<sequence length="255" mass="28376">MLLSGLCGQLVQAYRGSRHAFSLSRYVWQNHEAMSLVIRTEQFPICCLLSFKWQLDAGVGNGHQWCFGLSRMPQQLCSTAGLALRTGAVLRAPPLPLLLASSCRGSQQNWIDAPSPTDNDMRCWLIARGHCGTLFFPSVAQNGSGGIASGNITHFPFAHCLGLFSFDTKISLKTWSRYFARHEFMWLFYAWIPTAVCSAHNAHFAYIIAVSRKLHRMKVSNTPGAIAKVMWQAVDISVQLSLPLKRALRAQYASV</sequence>
<keyword evidence="1" id="KW-0812">Transmembrane</keyword>